<dbReference type="AlphaFoldDB" id="A0AAD0TZL9"/>
<dbReference type="RefSeq" id="WP_121636899.1">
    <property type="nucleotide sequence ID" value="NZ_CP033065.1"/>
</dbReference>
<evidence type="ECO:0000313" key="3">
    <source>
        <dbReference type="Proteomes" id="UP000279995"/>
    </source>
</evidence>
<feature type="transmembrane region" description="Helical" evidence="1">
    <location>
        <begin position="37"/>
        <end position="58"/>
    </location>
</feature>
<reference evidence="2 3" key="1">
    <citation type="submission" date="2018-10" db="EMBL/GenBank/DDBJ databases">
        <title>Complete Genome Sequence and Transcriptomic Profiles of a Marine Bacterium, Pseudoalteromonas agarivorans Hao 2018.</title>
        <authorList>
            <person name="Hao L."/>
        </authorList>
    </citation>
    <scope>NUCLEOTIDE SEQUENCE [LARGE SCALE GENOMIC DNA]</scope>
    <source>
        <strain evidence="2 3">Hao 2018</strain>
    </source>
</reference>
<organism evidence="2 3">
    <name type="scientific">Pseudoalteromonas agarivorans</name>
    <dbReference type="NCBI Taxonomy" id="176102"/>
    <lineage>
        <taxon>Bacteria</taxon>
        <taxon>Pseudomonadati</taxon>
        <taxon>Pseudomonadota</taxon>
        <taxon>Gammaproteobacteria</taxon>
        <taxon>Alteromonadales</taxon>
        <taxon>Pseudoalteromonadaceae</taxon>
        <taxon>Pseudoalteromonas</taxon>
    </lineage>
</organism>
<dbReference type="SMART" id="SM00028">
    <property type="entry name" value="TPR"/>
    <property type="match status" value="4"/>
</dbReference>
<dbReference type="Pfam" id="PF14559">
    <property type="entry name" value="TPR_19"/>
    <property type="match status" value="1"/>
</dbReference>
<keyword evidence="1" id="KW-0472">Membrane</keyword>
<name>A0AAD0TZL9_9GAMM</name>
<dbReference type="SUPFAM" id="SSF48452">
    <property type="entry name" value="TPR-like"/>
    <property type="match status" value="1"/>
</dbReference>
<proteinExistence type="predicted"/>
<dbReference type="EMBL" id="CP033065">
    <property type="protein sequence ID" value="AYM85515.1"/>
    <property type="molecule type" value="Genomic_DNA"/>
</dbReference>
<keyword evidence="1" id="KW-1133">Transmembrane helix</keyword>
<sequence length="396" mass="43541">MSVINNMLKNIDQRQTAQRNQQSGGVDIPPVRDYHDVLFKVLSVLLAIVLIFTAYLHLPFAQAPQASNDTAEKAYAVNNNSRPIEIAQAKITPVIKPLKQLSEENTGAKAAHINADTQKELGQVQSNNALPDQAKDEVIQQHTTDKAALLSKKASPTEVSTKVATRAEINTPVEAKSSAPVKSITQAEQLPAKNKLVKTASVKQSKAQRIALQLTRAKQALEFALYDDAISDLTAILQTQPEHIEARNLLAATYFQQQNVLMAQQLLVAGIKINPEVVQWRVMLSKILIMQQEYEGVLKLLIAELEPQANLEFWVLKGTAAQNAQQHQIALASFTQLTQLQPQQAKWWLALATSKDALGEFADAKHLYKVALDLGGLNAAMTQHALQRLVALKEAV</sequence>
<evidence type="ECO:0000313" key="2">
    <source>
        <dbReference type="EMBL" id="AYM85515.1"/>
    </source>
</evidence>
<dbReference type="Pfam" id="PF13432">
    <property type="entry name" value="TPR_16"/>
    <property type="match status" value="1"/>
</dbReference>
<gene>
    <name evidence="2" type="ORF">D9T18_01800</name>
</gene>
<dbReference type="InterPro" id="IPR011990">
    <property type="entry name" value="TPR-like_helical_dom_sf"/>
</dbReference>
<evidence type="ECO:0000256" key="1">
    <source>
        <dbReference type="SAM" id="Phobius"/>
    </source>
</evidence>
<dbReference type="Gene3D" id="1.25.40.10">
    <property type="entry name" value="Tetratricopeptide repeat domain"/>
    <property type="match status" value="2"/>
</dbReference>
<dbReference type="InterPro" id="IPR019734">
    <property type="entry name" value="TPR_rpt"/>
</dbReference>
<protein>
    <submittedName>
        <fullName evidence="2">Agglutinin biogenesis protein MshN</fullName>
    </submittedName>
</protein>
<dbReference type="Proteomes" id="UP000279995">
    <property type="component" value="Chromosome I"/>
</dbReference>
<accession>A0AAD0TZL9</accession>
<keyword evidence="1" id="KW-0812">Transmembrane</keyword>